<keyword evidence="8" id="KW-1185">Reference proteome</keyword>
<protein>
    <submittedName>
        <fullName evidence="7">Putative calpain-like cysteine peptidase</fullName>
    </submittedName>
</protein>
<dbReference type="Pfam" id="PF00648">
    <property type="entry name" value="Peptidase_C2"/>
    <property type="match status" value="1"/>
</dbReference>
<evidence type="ECO:0000256" key="4">
    <source>
        <dbReference type="PROSITE-ProRule" id="PRU00239"/>
    </source>
</evidence>
<dbReference type="InterPro" id="IPR038765">
    <property type="entry name" value="Papain-like_cys_pep_sf"/>
</dbReference>
<comment type="caution">
    <text evidence="4">Lacks conserved residue(s) required for the propagation of feature annotation.</text>
</comment>
<dbReference type="OrthoDB" id="167576at2759"/>
<dbReference type="VEuPathDB" id="TriTrypDB:LpyrH10_05_0500"/>
<feature type="region of interest" description="Disordered" evidence="5">
    <location>
        <begin position="94"/>
        <end position="128"/>
    </location>
</feature>
<keyword evidence="2" id="KW-0378">Hydrolase</keyword>
<dbReference type="Proteomes" id="UP000037923">
    <property type="component" value="Unassembled WGS sequence"/>
</dbReference>
<feature type="region of interest" description="Disordered" evidence="5">
    <location>
        <begin position="460"/>
        <end position="484"/>
    </location>
</feature>
<evidence type="ECO:0000259" key="6">
    <source>
        <dbReference type="PROSITE" id="PS50203"/>
    </source>
</evidence>
<gene>
    <name evidence="7" type="ORF">ABB37_03190</name>
</gene>
<dbReference type="InterPro" id="IPR001300">
    <property type="entry name" value="Peptidase_C2_calpain_cat"/>
</dbReference>
<keyword evidence="3" id="KW-0788">Thiol protease</keyword>
<name>A0A0N0VFW7_LEPPY</name>
<proteinExistence type="predicted"/>
<dbReference type="OMA" id="TRLCCHG"/>
<evidence type="ECO:0000256" key="1">
    <source>
        <dbReference type="ARBA" id="ARBA00022670"/>
    </source>
</evidence>
<evidence type="ECO:0000256" key="2">
    <source>
        <dbReference type="ARBA" id="ARBA00022801"/>
    </source>
</evidence>
<dbReference type="EMBL" id="LGTL01000005">
    <property type="protein sequence ID" value="KPA82014.1"/>
    <property type="molecule type" value="Genomic_DNA"/>
</dbReference>
<reference evidence="7 8" key="1">
    <citation type="submission" date="2015-07" db="EMBL/GenBank/DDBJ databases">
        <title>High-quality genome of monoxenous trypanosomatid Leptomonas pyrrhocoris.</title>
        <authorList>
            <person name="Flegontov P."/>
            <person name="Butenko A."/>
            <person name="Firsov S."/>
            <person name="Vlcek C."/>
            <person name="Logacheva M.D."/>
            <person name="Field M."/>
            <person name="Filatov D."/>
            <person name="Flegontova O."/>
            <person name="Gerasimov E."/>
            <person name="Jackson A.P."/>
            <person name="Kelly S."/>
            <person name="Opperdoes F."/>
            <person name="O'Reilly A."/>
            <person name="Votypka J."/>
            <person name="Yurchenko V."/>
            <person name="Lukes J."/>
        </authorList>
    </citation>
    <scope>NUCLEOTIDE SEQUENCE [LARGE SCALE GENOMIC DNA]</scope>
    <source>
        <strain evidence="7">H10</strain>
    </source>
</reference>
<dbReference type="GO" id="GO:0004198">
    <property type="term" value="F:calcium-dependent cysteine-type endopeptidase activity"/>
    <property type="evidence" value="ECO:0007669"/>
    <property type="project" value="InterPro"/>
</dbReference>
<feature type="region of interest" description="Disordered" evidence="5">
    <location>
        <begin position="271"/>
        <end position="318"/>
    </location>
</feature>
<comment type="caution">
    <text evidence="7">The sequence shown here is derived from an EMBL/GenBank/DDBJ whole genome shotgun (WGS) entry which is preliminary data.</text>
</comment>
<feature type="domain" description="Calpain catalytic" evidence="6">
    <location>
        <begin position="643"/>
        <end position="762"/>
    </location>
</feature>
<dbReference type="GO" id="GO:0006508">
    <property type="term" value="P:proteolysis"/>
    <property type="evidence" value="ECO:0007669"/>
    <property type="project" value="UniProtKB-KW"/>
</dbReference>
<keyword evidence="1" id="KW-0645">Protease</keyword>
<feature type="compositionally biased region" description="Polar residues" evidence="5">
    <location>
        <begin position="156"/>
        <end position="173"/>
    </location>
</feature>
<evidence type="ECO:0000313" key="7">
    <source>
        <dbReference type="EMBL" id="KPA82014.1"/>
    </source>
</evidence>
<dbReference type="PROSITE" id="PS50203">
    <property type="entry name" value="CALPAIN_CAT"/>
    <property type="match status" value="1"/>
</dbReference>
<feature type="compositionally biased region" description="Basic and acidic residues" evidence="5">
    <location>
        <begin position="304"/>
        <end position="318"/>
    </location>
</feature>
<sequence>MTSTNPPVLPANALPTTRTTTAADANTVPPLATGNFMDHDKDMDLDAPNGFETLDARANSLMNGYEVPSFVMSAGGLQALSFLLDHRDDIVADASSPKAAGAEPSTLEPKSSTRKDGDKVGESGGTIPVVQSHILARLATRFHTSDHAEDEDDWYNMTSVSRSEQRTTESNTSPERDKETTEAAAVESEGWSEARSDGRNSPTPTPSAQSSSILMPTAHRRTRSFEESFVDQKSFVNRVVMRQETYADVQCFRASAYIVSFFEDHGYNVDEDRSASSRSTQSSRHSSRSSRSSRSPVAVVHGTDFVERSPRRVPTDEERKAAFHTRNMEELYATVAEVYRVAGIPKGYLDALHMSEVHQGTRSLRPQDARHHGHRNVPVTPPCGEDDEEPNVLMRATEVVLADYDIENAIYEAFGRDDMMGGGHGYAPGASRGKKGGKNGACRTRDNREDKQIVVQKKNNDMKGHSSTTKVAEETPATAKPHRPARRGSAYEFMLKMLWKNAVHFYYQHNAMSLFTLKFVKRSGNVSIKGRVLRLHSWDDAKRGYLVTGVFDRTSGYPKNFKDPFTHDLYAEEMHGGASTTFPAPTMTRQHGAVNARCAPAEDGVTLYGCSIVRQADVYGIFDGRVYGCQVARADRDHRRTAMHAAIQSLAHYRNLFPRVPSLFRILHPQDRYRYPVVNPVGGMYCVPLIVNGAARLVKVDDVVPMDPVTGIFRCLTSSANEFFPTLLEKALLKANGGGVNVTLMESNQVMHQLCGWIPQTLYFFIDSAGNELYWDGMLYASEMWDQLTDMYRQGRMVMSLVRLRESEEAKNATAFVRHGPLSRTRSFFAPVSFPVVDVISRIDNTESKVGRHIRAVMLRDTTKDPTQAEFVPPVLTSLSEAVLSSIGYSAVHREAGVFCLTWEEAAAYFDHCSMSLNPSTLWSKNGTRLKPKEPTRLCCHGVYDADLMDREMYYQPQFHICCNHVAASTQVFLVYTPHTSSQYPLPWPCDGLSVDTVDSCSDGGVQLRLRVYEVTTLPSIVQVARNRDGRPAQTCTFGNCVARRLTGESESPWQMSGHLISSMAAIHVAPWMKTALAGTSGYSNSMLSIAFDVSPGTRQYVVVMEARTASAFRIEERPNSFSYTLTLYSDLDPLELGNPRCVPFVGGRAAQGAAEESTPRTRKSRLQQFLEGDEGQRKLNGPTIAMHSIPPSLNVNSRTVQGTWSRSTFRQRIVLLRENGMSAEKMWVGPQYHLHLSQPDEFCIRLCRTGGDLRVRFPASLKLLLVRKIVKQTEALEGSAADQCDLVLASRGLDTRGVALSSVTPHTVLLDRNEVLVPGQLRMRQEYHAMVYLSAFVLPRDKVKEAAYFLLIRYANPAESVRWLVVRAFAEGLLISPEECRVRFMGKVVSQDTELRKLFADARAGYTFDERSGAWRLLMQEEAGLGLGEDVLSLGLYFDVELENTSPFTETHFPENEPTGRLVTRLRHCARTMLFTGSGQRTKTLRALAHISGLIRQSGLTEDRIEFLLGIARGIATWCSRSAGRAATASTAPPQRLPLLPAGDYVIAPCFVPDVPNEQMRTLKPHLRNAPGDMQSVTFELKVELLRQHVELKAIASTVEPQINNAVPLRSLVDEYLPQY</sequence>
<evidence type="ECO:0000256" key="5">
    <source>
        <dbReference type="SAM" id="MobiDB-lite"/>
    </source>
</evidence>
<feature type="compositionally biased region" description="Basic and acidic residues" evidence="5">
    <location>
        <begin position="111"/>
        <end position="121"/>
    </location>
</feature>
<dbReference type="InterPro" id="IPR051297">
    <property type="entry name" value="PalB/RIM13"/>
</dbReference>
<accession>A0A0N0VFW7</accession>
<dbReference type="SUPFAM" id="SSF54001">
    <property type="entry name" value="Cysteine proteinases"/>
    <property type="match status" value="1"/>
</dbReference>
<dbReference type="RefSeq" id="XP_015660453.1">
    <property type="nucleotide sequence ID" value="XM_015800446.1"/>
</dbReference>
<dbReference type="PANTHER" id="PTHR46143:SF1">
    <property type="entry name" value="CALPAIN-7"/>
    <property type="match status" value="1"/>
</dbReference>
<feature type="compositionally biased region" description="Low complexity" evidence="5">
    <location>
        <begin position="276"/>
        <end position="295"/>
    </location>
</feature>
<dbReference type="GeneID" id="26903481"/>
<feature type="region of interest" description="Disordered" evidence="5">
    <location>
        <begin position="153"/>
        <end position="216"/>
    </location>
</feature>
<evidence type="ECO:0000313" key="8">
    <source>
        <dbReference type="Proteomes" id="UP000037923"/>
    </source>
</evidence>
<evidence type="ECO:0000256" key="3">
    <source>
        <dbReference type="ARBA" id="ARBA00022807"/>
    </source>
</evidence>
<feature type="region of interest" description="Disordered" evidence="5">
    <location>
        <begin position="364"/>
        <end position="389"/>
    </location>
</feature>
<organism evidence="7 8">
    <name type="scientific">Leptomonas pyrrhocoris</name>
    <name type="common">Firebug parasite</name>
    <dbReference type="NCBI Taxonomy" id="157538"/>
    <lineage>
        <taxon>Eukaryota</taxon>
        <taxon>Discoba</taxon>
        <taxon>Euglenozoa</taxon>
        <taxon>Kinetoplastea</taxon>
        <taxon>Metakinetoplastina</taxon>
        <taxon>Trypanosomatida</taxon>
        <taxon>Trypanosomatidae</taxon>
        <taxon>Leishmaniinae</taxon>
        <taxon>Leptomonas</taxon>
    </lineage>
</organism>
<dbReference type="PANTHER" id="PTHR46143">
    <property type="entry name" value="CALPAIN-7"/>
    <property type="match status" value="1"/>
</dbReference>